<protein>
    <recommendedName>
        <fullName evidence="1">HTH cro/C1-type domain-containing protein</fullName>
    </recommendedName>
</protein>
<evidence type="ECO:0000313" key="2">
    <source>
        <dbReference type="EMBL" id="BBM40091.1"/>
    </source>
</evidence>
<dbReference type="Proteomes" id="UP000322617">
    <property type="component" value="Chromosome"/>
</dbReference>
<evidence type="ECO:0000259" key="1">
    <source>
        <dbReference type="PROSITE" id="PS50943"/>
    </source>
</evidence>
<dbReference type="Pfam" id="PF01381">
    <property type="entry name" value="HTH_3"/>
    <property type="match status" value="1"/>
</dbReference>
<evidence type="ECO:0000313" key="3">
    <source>
        <dbReference type="Proteomes" id="UP000322617"/>
    </source>
</evidence>
<dbReference type="OrthoDB" id="10012056at2"/>
<dbReference type="InterPro" id="IPR010982">
    <property type="entry name" value="Lambda_DNA-bd_dom_sf"/>
</dbReference>
<accession>A0A510JNT8</accession>
<gene>
    <name evidence="2" type="ORF">JCM16776_0304</name>
</gene>
<dbReference type="AlphaFoldDB" id="A0A510JNT8"/>
<dbReference type="EMBL" id="AP019827">
    <property type="protein sequence ID" value="BBM40091.1"/>
    <property type="molecule type" value="Genomic_DNA"/>
</dbReference>
<dbReference type="KEGG" id="lsz:JCM16776_0304"/>
<feature type="domain" description="HTH cro/C1-type" evidence="1">
    <location>
        <begin position="8"/>
        <end position="62"/>
    </location>
</feature>
<reference evidence="2 3" key="1">
    <citation type="submission" date="2019-07" db="EMBL/GenBank/DDBJ databases">
        <title>Complete Genome Sequence of Leptotrichia shahii Strain JCM 16776.</title>
        <authorList>
            <person name="Watanabe S."/>
            <person name="Cui L."/>
        </authorList>
    </citation>
    <scope>NUCLEOTIDE SEQUENCE [LARGE SCALE GENOMIC DNA]</scope>
    <source>
        <strain evidence="2 3">JCM16776</strain>
    </source>
</reference>
<organism evidence="2 3">
    <name type="scientific">Leptotrichia shahii</name>
    <dbReference type="NCBI Taxonomy" id="157691"/>
    <lineage>
        <taxon>Bacteria</taxon>
        <taxon>Fusobacteriati</taxon>
        <taxon>Fusobacteriota</taxon>
        <taxon>Fusobacteriia</taxon>
        <taxon>Fusobacteriales</taxon>
        <taxon>Leptotrichiaceae</taxon>
        <taxon>Leptotrichia</taxon>
    </lineage>
</organism>
<sequence length="243" mass="28971">MNNIARIIKALMEIHNLTQVDFAVKSDVPLPTVRKYLRSEFNPTKKNIEKIEKHFELELKKILEINFDNLDEIEEVEFFYKKRLEKENAIYQELYQLENLMIDNYNGINSQYEKDNGTNFFEDLLIAGDEVEKLKNTLELLKKLSSDNKNFLKKDNQSLEKPNKKNFDDFKTSDKILIDLLKCLDFDIQVIEKTRKFIIKKEKSTYKMDSMLFENILMLLKKDVSDNFLKYLKILDIEIKDTD</sequence>
<name>A0A510JNT8_9FUSO</name>
<proteinExistence type="predicted"/>
<dbReference type="RefSeq" id="WP_018450945.1">
    <property type="nucleotide sequence ID" value="NZ_AP019827.1"/>
</dbReference>
<keyword evidence="3" id="KW-1185">Reference proteome</keyword>
<dbReference type="Gene3D" id="1.10.260.40">
    <property type="entry name" value="lambda repressor-like DNA-binding domains"/>
    <property type="match status" value="1"/>
</dbReference>
<dbReference type="PROSITE" id="PS50943">
    <property type="entry name" value="HTH_CROC1"/>
    <property type="match status" value="1"/>
</dbReference>
<dbReference type="SMART" id="SM00530">
    <property type="entry name" value="HTH_XRE"/>
    <property type="match status" value="1"/>
</dbReference>
<dbReference type="InterPro" id="IPR001387">
    <property type="entry name" value="Cro/C1-type_HTH"/>
</dbReference>
<dbReference type="CDD" id="cd00093">
    <property type="entry name" value="HTH_XRE"/>
    <property type="match status" value="1"/>
</dbReference>
<dbReference type="GO" id="GO:0003677">
    <property type="term" value="F:DNA binding"/>
    <property type="evidence" value="ECO:0007669"/>
    <property type="project" value="InterPro"/>
</dbReference>
<dbReference type="SUPFAM" id="SSF47413">
    <property type="entry name" value="lambda repressor-like DNA-binding domains"/>
    <property type="match status" value="1"/>
</dbReference>